<evidence type="ECO:0000256" key="9">
    <source>
        <dbReference type="ARBA" id="ARBA00023098"/>
    </source>
</evidence>
<dbReference type="GO" id="GO:0016020">
    <property type="term" value="C:membrane"/>
    <property type="evidence" value="ECO:0007669"/>
    <property type="project" value="UniProtKB-SubCell"/>
</dbReference>
<protein>
    <submittedName>
        <fullName evidence="14">Delta-9 acyl-phospholipid desaturase</fullName>
    </submittedName>
</protein>
<organism evidence="14 15">
    <name type="scientific">Aliidiomarina maris</name>
    <dbReference type="NCBI Taxonomy" id="531312"/>
    <lineage>
        <taxon>Bacteria</taxon>
        <taxon>Pseudomonadati</taxon>
        <taxon>Pseudomonadota</taxon>
        <taxon>Gammaproteobacteria</taxon>
        <taxon>Alteromonadales</taxon>
        <taxon>Idiomarinaceae</taxon>
        <taxon>Aliidiomarina</taxon>
    </lineage>
</organism>
<evidence type="ECO:0000259" key="13">
    <source>
        <dbReference type="Pfam" id="PF00487"/>
    </source>
</evidence>
<evidence type="ECO:0000256" key="5">
    <source>
        <dbReference type="ARBA" id="ARBA00022832"/>
    </source>
</evidence>
<evidence type="ECO:0000313" key="14">
    <source>
        <dbReference type="EMBL" id="RAJ99171.1"/>
    </source>
</evidence>
<keyword evidence="6 12" id="KW-1133">Transmembrane helix</keyword>
<evidence type="ECO:0000256" key="8">
    <source>
        <dbReference type="ARBA" id="ARBA00023004"/>
    </source>
</evidence>
<proteinExistence type="inferred from homology"/>
<evidence type="ECO:0000256" key="3">
    <source>
        <dbReference type="ARBA" id="ARBA00022516"/>
    </source>
</evidence>
<gene>
    <name evidence="14" type="ORF">B0I24_103165</name>
</gene>
<evidence type="ECO:0000256" key="4">
    <source>
        <dbReference type="ARBA" id="ARBA00022692"/>
    </source>
</evidence>
<reference evidence="14 15" key="1">
    <citation type="submission" date="2018-06" db="EMBL/GenBank/DDBJ databases">
        <title>Genomic Encyclopedia of Type Strains, Phase III (KMG-III): the genomes of soil and plant-associated and newly described type strains.</title>
        <authorList>
            <person name="Whitman W."/>
        </authorList>
    </citation>
    <scope>NUCLEOTIDE SEQUENCE [LARGE SCALE GENOMIC DNA]</scope>
    <source>
        <strain evidence="14 15">CGMCC 1.15366</strain>
    </source>
</reference>
<keyword evidence="11" id="KW-0275">Fatty acid biosynthesis</keyword>
<comment type="subcellular location">
    <subcellularLocation>
        <location evidence="1">Membrane</location>
        <topology evidence="1">Multi-pass membrane protein</topology>
    </subcellularLocation>
</comment>
<evidence type="ECO:0000256" key="2">
    <source>
        <dbReference type="ARBA" id="ARBA00008749"/>
    </source>
</evidence>
<dbReference type="AlphaFoldDB" id="A0A327X061"/>
<feature type="transmembrane region" description="Helical" evidence="12">
    <location>
        <begin position="20"/>
        <end position="43"/>
    </location>
</feature>
<keyword evidence="10 12" id="KW-0472">Membrane</keyword>
<keyword evidence="4 12" id="KW-0812">Transmembrane</keyword>
<accession>A0A327X061</accession>
<dbReference type="PRINTS" id="PR00075">
    <property type="entry name" value="FACDDSATRASE"/>
</dbReference>
<keyword evidence="5" id="KW-0276">Fatty acid metabolism</keyword>
<comment type="caution">
    <text evidence="14">The sequence shown here is derived from an EMBL/GenBank/DDBJ whole genome shotgun (WGS) entry which is preliminary data.</text>
</comment>
<evidence type="ECO:0000256" key="7">
    <source>
        <dbReference type="ARBA" id="ARBA00023002"/>
    </source>
</evidence>
<evidence type="ECO:0000256" key="11">
    <source>
        <dbReference type="ARBA" id="ARBA00023160"/>
    </source>
</evidence>
<keyword evidence="9" id="KW-0443">Lipid metabolism</keyword>
<keyword evidence="7" id="KW-0560">Oxidoreductase</keyword>
<dbReference type="Proteomes" id="UP000249203">
    <property type="component" value="Unassembled WGS sequence"/>
</dbReference>
<evidence type="ECO:0000256" key="1">
    <source>
        <dbReference type="ARBA" id="ARBA00004141"/>
    </source>
</evidence>
<dbReference type="GO" id="GO:0006633">
    <property type="term" value="P:fatty acid biosynthetic process"/>
    <property type="evidence" value="ECO:0007669"/>
    <property type="project" value="UniProtKB-KW"/>
</dbReference>
<dbReference type="EMBL" id="QLMD01000003">
    <property type="protein sequence ID" value="RAJ99171.1"/>
    <property type="molecule type" value="Genomic_DNA"/>
</dbReference>
<feature type="transmembrane region" description="Helical" evidence="12">
    <location>
        <begin position="50"/>
        <end position="71"/>
    </location>
</feature>
<evidence type="ECO:0000256" key="10">
    <source>
        <dbReference type="ARBA" id="ARBA00023136"/>
    </source>
</evidence>
<comment type="similarity">
    <text evidence="2">Belongs to the fatty acid desaturase type 2 family.</text>
</comment>
<feature type="transmembrane region" description="Helical" evidence="12">
    <location>
        <begin position="167"/>
        <end position="200"/>
    </location>
</feature>
<name>A0A327X061_9GAMM</name>
<dbReference type="GO" id="GO:0016717">
    <property type="term" value="F:oxidoreductase activity, acting on paired donors, with oxidation of a pair of donors resulting in the reduction of molecular oxygen to two molecules of water"/>
    <property type="evidence" value="ECO:0007669"/>
    <property type="project" value="InterPro"/>
</dbReference>
<dbReference type="InterPro" id="IPR015876">
    <property type="entry name" value="Acyl-CoA_DS"/>
</dbReference>
<feature type="domain" description="Fatty acid desaturase" evidence="13">
    <location>
        <begin position="52"/>
        <end position="274"/>
    </location>
</feature>
<keyword evidence="3" id="KW-0444">Lipid biosynthesis</keyword>
<evidence type="ECO:0000256" key="12">
    <source>
        <dbReference type="SAM" id="Phobius"/>
    </source>
</evidence>
<dbReference type="Pfam" id="PF00487">
    <property type="entry name" value="FA_desaturase"/>
    <property type="match status" value="1"/>
</dbReference>
<evidence type="ECO:0000313" key="15">
    <source>
        <dbReference type="Proteomes" id="UP000249203"/>
    </source>
</evidence>
<dbReference type="CDD" id="cd03505">
    <property type="entry name" value="Delta9-FADS-like"/>
    <property type="match status" value="1"/>
</dbReference>
<keyword evidence="8" id="KW-0408">Iron</keyword>
<dbReference type="PANTHER" id="PTHR11351:SF31">
    <property type="entry name" value="DESATURASE 1, ISOFORM A-RELATED"/>
    <property type="match status" value="1"/>
</dbReference>
<sequence length="379" mass="44362">MQANMQTNTQASAPKKAPLIWLNVLVFSITFAVAAIGVPLYALTIGISAGVWWAALGLFIYSGLSITAGYHRLWSHRTYDAHWTVRLIFALGGALALQNSALHWSSDHREHHKHVDHDDNDPYSASRGFWYSHIGWMLREYQPDKYYDYNNVKDMQRDKIVMWQHKHYLALTLLMNIGVPILIGVLTGQIIASLLVAGFLRLVVNHHTTFFINSLAHIWGKRPFTERNSARDNGVLAFFTFGEGYHNFHHIFSGDYRNGIRWYQYDPTKWLIRGMSYVGLANNLKRASDYQIEKARMDVMWSRLQERRQTTAEWMQHEYDALMEKTKAYYMSRKKLLDAKTQEIKDQVSHSALVEQYRDMKRSFRVERRRWKRMVRAAL</sequence>
<dbReference type="InterPro" id="IPR005804">
    <property type="entry name" value="FA_desaturase_dom"/>
</dbReference>
<dbReference type="PANTHER" id="PTHR11351">
    <property type="entry name" value="ACYL-COA DESATURASE"/>
    <property type="match status" value="1"/>
</dbReference>
<evidence type="ECO:0000256" key="6">
    <source>
        <dbReference type="ARBA" id="ARBA00022989"/>
    </source>
</evidence>